<reference evidence="1 2" key="1">
    <citation type="submission" date="2017-04" db="EMBL/GenBank/DDBJ databases">
        <authorList>
            <person name="Afonso C.L."/>
            <person name="Miller P.J."/>
            <person name="Scott M.A."/>
            <person name="Spackman E."/>
            <person name="Goraichik I."/>
            <person name="Dimitrov K.M."/>
            <person name="Suarez D.L."/>
            <person name="Swayne D.E."/>
        </authorList>
    </citation>
    <scope>NUCLEOTIDE SEQUENCE [LARGE SCALE GENOMIC DNA]</scope>
</reference>
<dbReference type="EMBL" id="KY984068">
    <property type="protein sequence ID" value="ARW58787.1"/>
    <property type="molecule type" value="Genomic_DNA"/>
</dbReference>
<accession>A0A2H4IB53</accession>
<evidence type="ECO:0000313" key="2">
    <source>
        <dbReference type="Proteomes" id="UP000240568"/>
    </source>
</evidence>
<keyword evidence="2" id="KW-1185">Reference proteome</keyword>
<sequence>MLAKPCTFDYWRNYKPVAPNITVQVRNSTDTEITLEQIIQGARDELTKHSPTEGVLDKVPAQRGWRLNAIKINDPLLGTVRLNTFNDAFIYSPRSGYVGGDCFDYVLTNGTQQSDSGTITLDVYQWYTFRVLLYRKNAEKTYHRFTAYPFYRYAAGQAQLKPVKFTEISWFYNQYRAETDSKGVKRIYKRRILMQSTYADYTSYYNRMVYAPTVYNTASEIQAYTYFDDTIGEGFDADFSHPFLPKRSQGDIEIDIKLYTEEKTVWSAALGRYITQVDLDQPTVLTYRVSDIYGKKWWDSGNILV</sequence>
<dbReference type="Gene3D" id="2.60.40.3440">
    <property type="match status" value="1"/>
</dbReference>
<name>A0A2H4IB53_9CAUD</name>
<proteinExistence type="predicted"/>
<protein>
    <submittedName>
        <fullName evidence="1">Uncharacterized protein</fullName>
    </submittedName>
</protein>
<gene>
    <name evidence="1" type="ORF">Y3_147</name>
</gene>
<organism evidence="1 2">
    <name type="scientific">Erwinia phage vB_EamM_Y3</name>
    <dbReference type="NCBI Taxonomy" id="1983553"/>
    <lineage>
        <taxon>Viruses</taxon>
        <taxon>Duplodnaviria</taxon>
        <taxon>Heunggongvirae</taxon>
        <taxon>Uroviricota</taxon>
        <taxon>Caudoviricetes</taxon>
        <taxon>Sasquatchvirus</taxon>
        <taxon>Sasquatchvirus Y3</taxon>
    </lineage>
</organism>
<dbReference type="Proteomes" id="UP000240568">
    <property type="component" value="Segment"/>
</dbReference>
<evidence type="ECO:0000313" key="1">
    <source>
        <dbReference type="EMBL" id="ARW58787.1"/>
    </source>
</evidence>
<dbReference type="Pfam" id="PF17963">
    <property type="entry name" value="Big_9"/>
    <property type="match status" value="1"/>
</dbReference>